<comment type="similarity">
    <text evidence="7">Belongs to the TonB-dependent receptor family.</text>
</comment>
<dbReference type="SUPFAM" id="SSF49464">
    <property type="entry name" value="Carboxypeptidase regulatory domain-like"/>
    <property type="match status" value="1"/>
</dbReference>
<keyword evidence="9" id="KW-0675">Receptor</keyword>
<dbReference type="InterPro" id="IPR023996">
    <property type="entry name" value="TonB-dep_OMP_SusC/RagA"/>
</dbReference>
<dbReference type="HOGENOM" id="CLU_004317_0_1_10"/>
<dbReference type="STRING" id="867900.Celly_2448"/>
<accession>F0RHJ9</accession>
<sequence>MKIMKAIIFLWCTTIFSFTTTNSFSQNAKISIKEDAVVSVDMVFDIIMEQTDYKFIYSEGFFDAYPKVVLHKGIIKANALLDKTLENSDVSYEFLPNKTIVIVKKSNKKRAYQLQIKGKVVDELGVPLLGMNVYVTDRKQNGSDNKKDFLTRGTSTDFDGNFKIMGDVGNFLYVGGIGFETYTTEIVEGKTSYNIVLKEAISKLDEVVLVSTGYQKISKERATGSYVGVSKKQIEKPSSSIAERLTGVVAGLQTTTNADGSIDIQIRGQSSLSANAQPLIVVDGFPIDSGLDTFGDLGIVSGNTPNITGGFGTINPNDVESVTVLKDAAAASIWGAKAANGVIVITTKKGKKGRTNVSVSSFVRASSKIDLDYALARANSQETLAYEQAAFDTNFFGSILGNPPGNSPSTSDFGPYSQAIVAMNEARLGRISDADRDATLNYLSSLDNKKQIRDNLLSAPLITQHNIAINGGTEKMSNSLSLMYEDSKTYFQGDKQTKYLINFKNNTKLSKRLNFEFSAMLQHNDIDTNSGQADPLFGTGGMLNTIKSLAPWDMLKNEDGSLTDMSYLHYYRPNVDAYVPFNNFPYSDWSYNPITEINNRNLNTKQLNARINAGLTLDLIKGMKLSSRIQYEIFNSEAENYYSDKTFDVRQFINETSGPEWNFGGVPTQLVPKGGILEQGSSEIRSYNFRNQLSYNRTFGDKHNIDFIAGTEMSNRVFSTTSNPAAFGYAPDKLTTSRLLVDIESHSLWNFFPARFSSFFYNFDLAPEHSFTERTNRFFSMYGNLAYTYNNKYTVSGSYRTDAANIVAPDPKLRYDPFWSVGLGWHVDKEEFMNNVNWVDRLSLRATYGAGGNIIPSASFMPLINLSNSLNDVTNQITASVTDLGNPQLRWEKTYSWNLGADFSLFNSKLNGAIDVYNKQGKDLIVNQGLTSVYGTTSQLLNRGEMVNKGVEVSLGTTLPINGNDIVWSGNLTFSHNKNEITTFERGVYTASDLTAGPTTSYREGFDANTLWSYQYGGMFDFGTGTPEPTVIGVDGELAPLTTFVNGDARTFMEAQGTTNAPTVVGFRNSFKIHDFNLSFIVTGKFGHVFRRQSFNYNAVTGGNTSVNEKYNEVTNGDPNSIIPIPEISSRYFFYDRFYPYMNYLTENADHLRFQEVNLTYNLPNKVISKLGLNSLSFYAQANNVGVVLFNDFDEDPEFPKGTLRPQATFTFGMNLNF</sequence>
<dbReference type="eggNOG" id="COG4206">
    <property type="taxonomic scope" value="Bacteria"/>
</dbReference>
<dbReference type="InterPro" id="IPR037066">
    <property type="entry name" value="Plug_dom_sf"/>
</dbReference>
<keyword evidence="5 7" id="KW-0472">Membrane</keyword>
<dbReference type="InterPro" id="IPR023997">
    <property type="entry name" value="TonB-dep_OMP_SusC/RagA_CS"/>
</dbReference>
<keyword evidence="10" id="KW-1185">Reference proteome</keyword>
<keyword evidence="3 7" id="KW-1134">Transmembrane beta strand</keyword>
<evidence type="ECO:0000313" key="10">
    <source>
        <dbReference type="Proteomes" id="UP000007487"/>
    </source>
</evidence>
<comment type="subcellular location">
    <subcellularLocation>
        <location evidence="1 7">Cell outer membrane</location>
        <topology evidence="1 7">Multi-pass membrane protein</topology>
    </subcellularLocation>
</comment>
<evidence type="ECO:0000259" key="8">
    <source>
        <dbReference type="Pfam" id="PF07715"/>
    </source>
</evidence>
<evidence type="ECO:0000256" key="6">
    <source>
        <dbReference type="ARBA" id="ARBA00023237"/>
    </source>
</evidence>
<dbReference type="InterPro" id="IPR012910">
    <property type="entry name" value="Plug_dom"/>
</dbReference>
<evidence type="ECO:0000256" key="5">
    <source>
        <dbReference type="ARBA" id="ARBA00023136"/>
    </source>
</evidence>
<dbReference type="InterPro" id="IPR008969">
    <property type="entry name" value="CarboxyPept-like_regulatory"/>
</dbReference>
<keyword evidence="2 7" id="KW-0813">Transport</keyword>
<dbReference type="NCBIfam" id="TIGR04057">
    <property type="entry name" value="SusC_RagA_signa"/>
    <property type="match status" value="1"/>
</dbReference>
<evidence type="ECO:0000256" key="2">
    <source>
        <dbReference type="ARBA" id="ARBA00022448"/>
    </source>
</evidence>
<evidence type="ECO:0000313" key="9">
    <source>
        <dbReference type="EMBL" id="ADY30265.1"/>
    </source>
</evidence>
<dbReference type="Pfam" id="PF07715">
    <property type="entry name" value="Plug"/>
    <property type="match status" value="1"/>
</dbReference>
<protein>
    <submittedName>
        <fullName evidence="9">TonB-dependent receptor plug</fullName>
    </submittedName>
</protein>
<dbReference type="PROSITE" id="PS52016">
    <property type="entry name" value="TONB_DEPENDENT_REC_3"/>
    <property type="match status" value="1"/>
</dbReference>
<dbReference type="Gene3D" id="2.40.170.20">
    <property type="entry name" value="TonB-dependent receptor, beta-barrel domain"/>
    <property type="match status" value="1"/>
</dbReference>
<dbReference type="Gene3D" id="2.170.130.10">
    <property type="entry name" value="TonB-dependent receptor, plug domain"/>
    <property type="match status" value="1"/>
</dbReference>
<keyword evidence="4 7" id="KW-0812">Transmembrane</keyword>
<evidence type="ECO:0000256" key="1">
    <source>
        <dbReference type="ARBA" id="ARBA00004571"/>
    </source>
</evidence>
<dbReference type="InterPro" id="IPR039426">
    <property type="entry name" value="TonB-dep_rcpt-like"/>
</dbReference>
<reference evidence="9 10" key="1">
    <citation type="journal article" date="2011" name="Stand. Genomic Sci.">
        <title>Complete genome sequence of Cellulophaga lytica type strain (LIM- 21).</title>
        <authorList>
            <person name="Pati A."/>
            <person name="Abt B."/>
            <person name="Teshima H."/>
            <person name="Nolan M."/>
            <person name="Lapidus A."/>
            <person name="Lucas S."/>
            <person name="Hammon N."/>
            <person name="Deshpande S."/>
            <person name="Cheng J.F."/>
            <person name="Tapia R."/>
            <person name="Han C."/>
            <person name="Goodwin L."/>
            <person name="Pitluck S."/>
            <person name="Liolios K."/>
            <person name="Pagani I."/>
            <person name="Mavromatis K."/>
            <person name="Ovchinikova G."/>
            <person name="Chen A."/>
            <person name="Palaniappan K."/>
            <person name="Land M."/>
            <person name="Hauser L."/>
            <person name="Jeffries C.D."/>
            <person name="Detter J.C."/>
            <person name="Brambilla E.M."/>
            <person name="Kannan K.P."/>
            <person name="Rohde M."/>
            <person name="Spring S."/>
            <person name="Goker M."/>
            <person name="Woyke T."/>
            <person name="Bristow J."/>
            <person name="Eisen J.A."/>
            <person name="Markowitz V."/>
            <person name="Hugenholtz P."/>
            <person name="Kyrpides N.C."/>
            <person name="Klenk H.P."/>
            <person name="Ivanova N."/>
        </authorList>
    </citation>
    <scope>NUCLEOTIDE SEQUENCE [LARGE SCALE GENOMIC DNA]</scope>
    <source>
        <strain evidence="10">ATCC 23178 / DSM 7489 / JCM 8516 / NBRC 14961 / NCIMB 1423 / VKM B-1433 / Cy l20</strain>
    </source>
</reference>
<evidence type="ECO:0000256" key="3">
    <source>
        <dbReference type="ARBA" id="ARBA00022452"/>
    </source>
</evidence>
<dbReference type="AlphaFoldDB" id="F0RHJ9"/>
<gene>
    <name evidence="9" type="ordered locus">Celly_2448</name>
</gene>
<proteinExistence type="inferred from homology"/>
<feature type="domain" description="TonB-dependent receptor plug" evidence="8">
    <location>
        <begin position="220"/>
        <end position="342"/>
    </location>
</feature>
<name>F0RHJ9_CELLC</name>
<organism evidence="9 10">
    <name type="scientific">Cellulophaga lytica (strain ATCC 23178 / DSM 7489 / JCM 8516 / NBRC 14961 / NCIMB 1423 / VKM B-1433 / Cy l20)</name>
    <dbReference type="NCBI Taxonomy" id="867900"/>
    <lineage>
        <taxon>Bacteria</taxon>
        <taxon>Pseudomonadati</taxon>
        <taxon>Bacteroidota</taxon>
        <taxon>Flavobacteriia</taxon>
        <taxon>Flavobacteriales</taxon>
        <taxon>Flavobacteriaceae</taxon>
        <taxon>Cellulophaga</taxon>
    </lineage>
</organism>
<evidence type="ECO:0000256" key="4">
    <source>
        <dbReference type="ARBA" id="ARBA00022692"/>
    </source>
</evidence>
<dbReference type="eggNOG" id="COG1629">
    <property type="taxonomic scope" value="Bacteria"/>
</dbReference>
<dbReference type="SUPFAM" id="SSF56935">
    <property type="entry name" value="Porins"/>
    <property type="match status" value="1"/>
</dbReference>
<dbReference type="Proteomes" id="UP000007487">
    <property type="component" value="Chromosome"/>
</dbReference>
<keyword evidence="6 7" id="KW-0998">Cell outer membrane</keyword>
<evidence type="ECO:0000256" key="7">
    <source>
        <dbReference type="PROSITE-ProRule" id="PRU01360"/>
    </source>
</evidence>
<dbReference type="NCBIfam" id="TIGR04056">
    <property type="entry name" value="OMP_RagA_SusC"/>
    <property type="match status" value="1"/>
</dbReference>
<dbReference type="GO" id="GO:0009279">
    <property type="term" value="C:cell outer membrane"/>
    <property type="evidence" value="ECO:0007669"/>
    <property type="project" value="UniProtKB-SubCell"/>
</dbReference>
<dbReference type="EMBL" id="CP002534">
    <property type="protein sequence ID" value="ADY30265.1"/>
    <property type="molecule type" value="Genomic_DNA"/>
</dbReference>
<dbReference type="KEGG" id="cly:Celly_2448"/>
<dbReference type="InterPro" id="IPR036942">
    <property type="entry name" value="Beta-barrel_TonB_sf"/>
</dbReference>